<feature type="compositionally biased region" description="Basic and acidic residues" evidence="1">
    <location>
        <begin position="1"/>
        <end position="12"/>
    </location>
</feature>
<feature type="non-terminal residue" evidence="2">
    <location>
        <position position="31"/>
    </location>
</feature>
<organism evidence="2 3">
    <name type="scientific">Trifolium medium</name>
    <dbReference type="NCBI Taxonomy" id="97028"/>
    <lineage>
        <taxon>Eukaryota</taxon>
        <taxon>Viridiplantae</taxon>
        <taxon>Streptophyta</taxon>
        <taxon>Embryophyta</taxon>
        <taxon>Tracheophyta</taxon>
        <taxon>Spermatophyta</taxon>
        <taxon>Magnoliopsida</taxon>
        <taxon>eudicotyledons</taxon>
        <taxon>Gunneridae</taxon>
        <taxon>Pentapetalae</taxon>
        <taxon>rosids</taxon>
        <taxon>fabids</taxon>
        <taxon>Fabales</taxon>
        <taxon>Fabaceae</taxon>
        <taxon>Papilionoideae</taxon>
        <taxon>50 kb inversion clade</taxon>
        <taxon>NPAAA clade</taxon>
        <taxon>Hologalegina</taxon>
        <taxon>IRL clade</taxon>
        <taxon>Trifolieae</taxon>
        <taxon>Trifolium</taxon>
    </lineage>
</organism>
<reference evidence="2 3" key="1">
    <citation type="journal article" date="2018" name="Front. Plant Sci.">
        <title>Red Clover (Trifolium pratense) and Zigzag Clover (T. medium) - A Picture of Genomic Similarities and Differences.</title>
        <authorList>
            <person name="Dluhosova J."/>
            <person name="Istvanek J."/>
            <person name="Nedelnik J."/>
            <person name="Repkova J."/>
        </authorList>
    </citation>
    <scope>NUCLEOTIDE SEQUENCE [LARGE SCALE GENOMIC DNA]</scope>
    <source>
        <strain evidence="3">cv. 10/8</strain>
        <tissue evidence="2">Leaf</tissue>
    </source>
</reference>
<accession>A0A392U8T0</accession>
<dbReference type="EMBL" id="LXQA010751238">
    <property type="protein sequence ID" value="MCI69204.1"/>
    <property type="molecule type" value="Genomic_DNA"/>
</dbReference>
<evidence type="ECO:0000313" key="2">
    <source>
        <dbReference type="EMBL" id="MCI69204.1"/>
    </source>
</evidence>
<keyword evidence="3" id="KW-1185">Reference proteome</keyword>
<sequence length="31" mass="3514">MTERQDDGELRHGGHGGRTTQRRFQSAKLST</sequence>
<protein>
    <submittedName>
        <fullName evidence="2">Uncharacterized protein</fullName>
    </submittedName>
</protein>
<dbReference type="Proteomes" id="UP000265520">
    <property type="component" value="Unassembled WGS sequence"/>
</dbReference>
<evidence type="ECO:0000313" key="3">
    <source>
        <dbReference type="Proteomes" id="UP000265520"/>
    </source>
</evidence>
<proteinExistence type="predicted"/>
<evidence type="ECO:0000256" key="1">
    <source>
        <dbReference type="SAM" id="MobiDB-lite"/>
    </source>
</evidence>
<comment type="caution">
    <text evidence="2">The sequence shown here is derived from an EMBL/GenBank/DDBJ whole genome shotgun (WGS) entry which is preliminary data.</text>
</comment>
<dbReference type="AlphaFoldDB" id="A0A392U8T0"/>
<feature type="region of interest" description="Disordered" evidence="1">
    <location>
        <begin position="1"/>
        <end position="31"/>
    </location>
</feature>
<name>A0A392U8T0_9FABA</name>